<comment type="caution">
    <text evidence="1">The sequence shown here is derived from an EMBL/GenBank/DDBJ whole genome shotgun (WGS) entry which is preliminary data.</text>
</comment>
<evidence type="ECO:0000313" key="2">
    <source>
        <dbReference type="Proteomes" id="UP000887116"/>
    </source>
</evidence>
<proteinExistence type="predicted"/>
<accession>A0A8X6M4B5</accession>
<sequence length="94" mass="10671">MDQNYYICNGSSEVNSEDVVLLDEVDVFAENKDEKGINSTTESYALQKQLWEGFPRDGGHQIFSLMSPTYGVLSSTRRKPLWHHQAFVTAIKSN</sequence>
<protein>
    <submittedName>
        <fullName evidence="1">Uncharacterized protein</fullName>
    </submittedName>
</protein>
<dbReference type="AlphaFoldDB" id="A0A8X6M4B5"/>
<keyword evidence="2" id="KW-1185">Reference proteome</keyword>
<dbReference type="Proteomes" id="UP000887116">
    <property type="component" value="Unassembled WGS sequence"/>
</dbReference>
<name>A0A8X6M4B5_TRICU</name>
<organism evidence="1 2">
    <name type="scientific">Trichonephila clavata</name>
    <name type="common">Joro spider</name>
    <name type="synonym">Nephila clavata</name>
    <dbReference type="NCBI Taxonomy" id="2740835"/>
    <lineage>
        <taxon>Eukaryota</taxon>
        <taxon>Metazoa</taxon>
        <taxon>Ecdysozoa</taxon>
        <taxon>Arthropoda</taxon>
        <taxon>Chelicerata</taxon>
        <taxon>Arachnida</taxon>
        <taxon>Araneae</taxon>
        <taxon>Araneomorphae</taxon>
        <taxon>Entelegynae</taxon>
        <taxon>Araneoidea</taxon>
        <taxon>Nephilidae</taxon>
        <taxon>Trichonephila</taxon>
    </lineage>
</organism>
<evidence type="ECO:0000313" key="1">
    <source>
        <dbReference type="EMBL" id="GFR30804.1"/>
    </source>
</evidence>
<gene>
    <name evidence="1" type="ORF">TNCT_482551</name>
</gene>
<dbReference type="EMBL" id="BMAO01019475">
    <property type="protein sequence ID" value="GFR30804.1"/>
    <property type="molecule type" value="Genomic_DNA"/>
</dbReference>
<reference evidence="1" key="1">
    <citation type="submission" date="2020-07" db="EMBL/GenBank/DDBJ databases">
        <title>Multicomponent nature underlies the extraordinary mechanical properties of spider dragline silk.</title>
        <authorList>
            <person name="Kono N."/>
            <person name="Nakamura H."/>
            <person name="Mori M."/>
            <person name="Yoshida Y."/>
            <person name="Ohtoshi R."/>
            <person name="Malay A.D."/>
            <person name="Moran D.A.P."/>
            <person name="Tomita M."/>
            <person name="Numata K."/>
            <person name="Arakawa K."/>
        </authorList>
    </citation>
    <scope>NUCLEOTIDE SEQUENCE</scope>
</reference>